<gene>
    <name evidence="10" type="ORF">BLNAU_13403</name>
</gene>
<feature type="compositionally biased region" description="Polar residues" evidence="8">
    <location>
        <begin position="1372"/>
        <end position="1381"/>
    </location>
</feature>
<evidence type="ECO:0000256" key="4">
    <source>
        <dbReference type="ARBA" id="ARBA00023054"/>
    </source>
</evidence>
<feature type="compositionally biased region" description="Low complexity" evidence="8">
    <location>
        <begin position="1316"/>
        <end position="1344"/>
    </location>
</feature>
<keyword evidence="4 7" id="KW-0175">Coiled coil</keyword>
<dbReference type="PANTHER" id="PTHR47968:SF13">
    <property type="entry name" value="KINESIN-LIKE PROTEIN KIF19 ISOFORM X1"/>
    <property type="match status" value="1"/>
</dbReference>
<dbReference type="InterPro" id="IPR019821">
    <property type="entry name" value="Kinesin_motor_CS"/>
</dbReference>
<dbReference type="EMBL" id="JARBJD010000115">
    <property type="protein sequence ID" value="KAK2951664.1"/>
    <property type="molecule type" value="Genomic_DNA"/>
</dbReference>
<feature type="compositionally biased region" description="Basic and acidic residues" evidence="8">
    <location>
        <begin position="963"/>
        <end position="983"/>
    </location>
</feature>
<dbReference type="Proteomes" id="UP001281761">
    <property type="component" value="Unassembled WGS sequence"/>
</dbReference>
<evidence type="ECO:0000256" key="8">
    <source>
        <dbReference type="SAM" id="MobiDB-lite"/>
    </source>
</evidence>
<feature type="compositionally biased region" description="Basic and acidic residues" evidence="8">
    <location>
        <begin position="1097"/>
        <end position="1113"/>
    </location>
</feature>
<feature type="compositionally biased region" description="Polar residues" evidence="8">
    <location>
        <begin position="1294"/>
        <end position="1314"/>
    </location>
</feature>
<protein>
    <submittedName>
        <fullName evidence="10">Kinesin heavy chain</fullName>
    </submittedName>
</protein>
<evidence type="ECO:0000313" key="11">
    <source>
        <dbReference type="Proteomes" id="UP001281761"/>
    </source>
</evidence>
<feature type="binding site" evidence="6">
    <location>
        <begin position="127"/>
        <end position="134"/>
    </location>
    <ligand>
        <name>ATP</name>
        <dbReference type="ChEBI" id="CHEBI:30616"/>
    </ligand>
</feature>
<feature type="region of interest" description="Disordered" evidence="8">
    <location>
        <begin position="1159"/>
        <end position="1492"/>
    </location>
</feature>
<keyword evidence="2 6" id="KW-0547">Nucleotide-binding</keyword>
<feature type="compositionally biased region" description="Basic and acidic residues" evidence="8">
    <location>
        <begin position="711"/>
        <end position="720"/>
    </location>
</feature>
<feature type="compositionally biased region" description="Basic and acidic residues" evidence="8">
    <location>
        <begin position="993"/>
        <end position="1004"/>
    </location>
</feature>
<dbReference type="PROSITE" id="PS50067">
    <property type="entry name" value="KINESIN_MOTOR_2"/>
    <property type="match status" value="1"/>
</dbReference>
<feature type="compositionally biased region" description="Low complexity" evidence="8">
    <location>
        <begin position="1203"/>
        <end position="1224"/>
    </location>
</feature>
<evidence type="ECO:0000259" key="9">
    <source>
        <dbReference type="PROSITE" id="PS50067"/>
    </source>
</evidence>
<name>A0ABQ9XIV2_9EUKA</name>
<feature type="compositionally biased region" description="Basic and acidic residues" evidence="8">
    <location>
        <begin position="668"/>
        <end position="683"/>
    </location>
</feature>
<evidence type="ECO:0000256" key="2">
    <source>
        <dbReference type="ARBA" id="ARBA00022741"/>
    </source>
</evidence>
<dbReference type="SMART" id="SM00129">
    <property type="entry name" value="KISc"/>
    <property type="match status" value="1"/>
</dbReference>
<feature type="region of interest" description="Disordered" evidence="8">
    <location>
        <begin position="962"/>
        <end position="1141"/>
    </location>
</feature>
<feature type="region of interest" description="Disordered" evidence="8">
    <location>
        <begin position="711"/>
        <end position="744"/>
    </location>
</feature>
<keyword evidence="5 6" id="KW-0505">Motor protein</keyword>
<feature type="region of interest" description="Disordered" evidence="8">
    <location>
        <begin position="225"/>
        <end position="256"/>
    </location>
</feature>
<keyword evidence="3 6" id="KW-0067">ATP-binding</keyword>
<feature type="compositionally biased region" description="Polar residues" evidence="8">
    <location>
        <begin position="225"/>
        <end position="234"/>
    </location>
</feature>
<feature type="compositionally biased region" description="Basic and acidic residues" evidence="8">
    <location>
        <begin position="1168"/>
        <end position="1197"/>
    </location>
</feature>
<feature type="compositionally biased region" description="Polar residues" evidence="8">
    <location>
        <begin position="1345"/>
        <end position="1360"/>
    </location>
</feature>
<accession>A0ABQ9XIV2</accession>
<keyword evidence="1" id="KW-0493">Microtubule</keyword>
<evidence type="ECO:0000313" key="10">
    <source>
        <dbReference type="EMBL" id="KAK2951664.1"/>
    </source>
</evidence>
<feature type="compositionally biased region" description="Polar residues" evidence="8">
    <location>
        <begin position="1009"/>
        <end position="1021"/>
    </location>
</feature>
<organism evidence="10 11">
    <name type="scientific">Blattamonas nauphoetae</name>
    <dbReference type="NCBI Taxonomy" id="2049346"/>
    <lineage>
        <taxon>Eukaryota</taxon>
        <taxon>Metamonada</taxon>
        <taxon>Preaxostyla</taxon>
        <taxon>Oxymonadida</taxon>
        <taxon>Blattamonas</taxon>
    </lineage>
</organism>
<comment type="caution">
    <text evidence="10">The sequence shown here is derived from an EMBL/GenBank/DDBJ whole genome shotgun (WGS) entry which is preliminary data.</text>
</comment>
<feature type="compositionally biased region" description="Polar residues" evidence="8">
    <location>
        <begin position="1262"/>
        <end position="1279"/>
    </location>
</feature>
<keyword evidence="11" id="KW-1185">Reference proteome</keyword>
<dbReference type="Gene3D" id="3.40.850.10">
    <property type="entry name" value="Kinesin motor domain"/>
    <property type="match status" value="1"/>
</dbReference>
<proteinExistence type="inferred from homology"/>
<dbReference type="PANTHER" id="PTHR47968">
    <property type="entry name" value="CENTROMERE PROTEIN E"/>
    <property type="match status" value="1"/>
</dbReference>
<evidence type="ECO:0000256" key="7">
    <source>
        <dbReference type="SAM" id="Coils"/>
    </source>
</evidence>
<feature type="region of interest" description="Disordered" evidence="8">
    <location>
        <begin position="388"/>
        <end position="407"/>
    </location>
</feature>
<sequence>MTETDESIRFDSLPKSIEALQTASDQQKQEDRISVVVRCRPSLQNELANKGNYVNQNVVRITDNVLFLDDPYEGIDSKIERRREERMYLFDRCFDQNSSNLDIFEQSVVPLVDTVFEGFNATCFSYGMTGAGKTYTMMGHLLPTVPASVKGVYTLVSEYIFHRIIADSSSRSFEVKVNFLEIYNETIKDLLRSDDLERMHDEPSDSHDDSVQNSIAKQTLELNVASSPLRTAQTEGEGENAEEGHDPMANKQQSSGQILSLREDPEKGMIVVGLTELNVSTVEEIEQLILAGNKRRAMASTDRNVVSSRSHAILQISITSHDRDEDGGGTDTVTFGKLNLIDLAGSERAAETENRGVRLREGANINRSLLALGNCINALATMEQKAKETPKPTFNLKPANSSTPPPTAIQQRFAIRKVEKKEEKRVQQAPHVPFRDSKLTRILKDSLGGNTRTLMIVNIAPSAKYYEETHNSLKYGARAKNIKKQKAIKNEVTKEQEIEELRKMVSELKSEIEKLRRGEREERSDPNQRLALTLTRNAYNLGETQLRRTSVKRGRDSRDAVIPMACCVQSKESLGIVSEALYACESAKLTGSSSSRPSLSDHRSSQLAQQKLILDATIAEIQRTLQTQAQSNQQAKMRIEQAFQAAQRNLDPTRNDVRQKSKLSQTSTDDKDRGGGREEEQKQIDFQLVLTGLSLMTSEIERAEEIKAKREKDWREAEKNKNRKKIDKSRSLRESQDNSANLSPRFIPNLAQSTLSNSSFLPQVSSHFHSLLALCPTNNPQNSLDRISKSLISAFVNGIEEEMQMRFEKERKKAERDRIVEEETKSQAILAQIKLINERQSQVWAGKGGKDEKERKKKELEMNKKIVQLFAQRQAKEKEIEEVDGELREIEGRLEELKTAIAEEVEVQTGMLERAAEVKESRLRFDIASLTTHNLRLHRLVDSLLLEKQVLLEGMGVLCGITSDDKGRSDDDQKTGWMKEARDIQASTNNQTEMEKLKGKEIPHFKSPFTDNTSHTPNHPSTLPFPSPFEIHNSSPLFSTPPHQPRLEEPLRRSVPNDGSKIGKPQSVSSVMRANEEETEREMAKEKEKQQPTSLFRDPKKKKEEERRVDPKAKPTVYPKQQVEIPTSQNNQNITQTDGREPLVFVNRSKGVFEGATALVQKGGSAERMVKNPVSEEQKKRDEPDTDTDTDKREVETQPRVAPLTHTLPDLPPTSIITTPVTSPASQVSPKPKPAFTPPKIKNSPNRELGIVRTGKPGQPPQRVNVSPLRGNTNQQSKIVPQKARIGEPRHDNSPSASPLTLSNAITITSSPKQAPSPSSLSIQPSSSKPPLHSTPSSLHSRSPITNPQNSTSFNSNSASLGGAFVVKGLSQFGQQQNQPTPAMPNAGRVGARQPLRTTPQRGPSSNSNNVQQQPIQPRFTAPQNRGPAFSRPSISPPSVRRLEPLSAVRTGGAPIVRKVNAKPANGVVGRSDDERKKEEERMKAEKDKETLSEQMDRINRMIAENQKALRRNRPEEG</sequence>
<feature type="domain" description="Kinesin motor" evidence="9">
    <location>
        <begin position="32"/>
        <end position="482"/>
    </location>
</feature>
<feature type="compositionally biased region" description="Polar residues" evidence="8">
    <location>
        <begin position="1124"/>
        <end position="1137"/>
    </location>
</feature>
<dbReference type="PROSITE" id="PS00411">
    <property type="entry name" value="KINESIN_MOTOR_1"/>
    <property type="match status" value="1"/>
</dbReference>
<feature type="region of interest" description="Disordered" evidence="8">
    <location>
        <begin position="646"/>
        <end position="683"/>
    </location>
</feature>
<evidence type="ECO:0000256" key="1">
    <source>
        <dbReference type="ARBA" id="ARBA00022701"/>
    </source>
</evidence>
<dbReference type="InterPro" id="IPR027417">
    <property type="entry name" value="P-loop_NTPase"/>
</dbReference>
<dbReference type="InterPro" id="IPR027640">
    <property type="entry name" value="Kinesin-like_fam"/>
</dbReference>
<feature type="compositionally biased region" description="Basic and acidic residues" evidence="8">
    <location>
        <begin position="1081"/>
        <end position="1090"/>
    </location>
</feature>
<dbReference type="InterPro" id="IPR001752">
    <property type="entry name" value="Kinesin_motor_dom"/>
</dbReference>
<dbReference type="SUPFAM" id="SSF52540">
    <property type="entry name" value="P-loop containing nucleoside triphosphate hydrolases"/>
    <property type="match status" value="1"/>
</dbReference>
<feature type="coiled-coil region" evidence="7">
    <location>
        <begin position="484"/>
        <end position="525"/>
    </location>
</feature>
<evidence type="ECO:0000256" key="3">
    <source>
        <dbReference type="ARBA" id="ARBA00022840"/>
    </source>
</evidence>
<dbReference type="PRINTS" id="PR00380">
    <property type="entry name" value="KINESINHEAVY"/>
</dbReference>
<dbReference type="Pfam" id="PF00225">
    <property type="entry name" value="Kinesin"/>
    <property type="match status" value="1"/>
</dbReference>
<feature type="compositionally biased region" description="Low complexity" evidence="8">
    <location>
        <begin position="1431"/>
        <end position="1440"/>
    </location>
</feature>
<evidence type="ECO:0000256" key="5">
    <source>
        <dbReference type="ARBA" id="ARBA00023175"/>
    </source>
</evidence>
<evidence type="ECO:0000256" key="6">
    <source>
        <dbReference type="PROSITE-ProRule" id="PRU00283"/>
    </source>
</evidence>
<feature type="compositionally biased region" description="Basic and acidic residues" evidence="8">
    <location>
        <begin position="1471"/>
        <end position="1492"/>
    </location>
</feature>
<dbReference type="InterPro" id="IPR036961">
    <property type="entry name" value="Kinesin_motor_dom_sf"/>
</dbReference>
<reference evidence="10 11" key="1">
    <citation type="journal article" date="2022" name="bioRxiv">
        <title>Genomics of Preaxostyla Flagellates Illuminates Evolutionary Transitions and the Path Towards Mitochondrial Loss.</title>
        <authorList>
            <person name="Novak L.V.F."/>
            <person name="Treitli S.C."/>
            <person name="Pyrih J."/>
            <person name="Halakuc P."/>
            <person name="Pipaliya S.V."/>
            <person name="Vacek V."/>
            <person name="Brzon O."/>
            <person name="Soukal P."/>
            <person name="Eme L."/>
            <person name="Dacks J.B."/>
            <person name="Karnkowska A."/>
            <person name="Elias M."/>
            <person name="Hampl V."/>
        </authorList>
    </citation>
    <scope>NUCLEOTIDE SEQUENCE [LARGE SCALE GENOMIC DNA]</scope>
    <source>
        <strain evidence="10">NAU3</strain>
        <tissue evidence="10">Gut</tissue>
    </source>
</reference>
<comment type="similarity">
    <text evidence="6">Belongs to the TRAFAC class myosin-kinesin ATPase superfamily. Kinesin family.</text>
</comment>
<feature type="compositionally biased region" description="Polar residues" evidence="8">
    <location>
        <begin position="1396"/>
        <end position="1416"/>
    </location>
</feature>
<feature type="coiled-coil region" evidence="7">
    <location>
        <begin position="866"/>
        <end position="907"/>
    </location>
</feature>